<proteinExistence type="predicted"/>
<dbReference type="EMBL" id="JAGQLG010000217">
    <property type="protein sequence ID" value="MCA9382704.1"/>
    <property type="molecule type" value="Genomic_DNA"/>
</dbReference>
<dbReference type="AlphaFoldDB" id="A0A955L4F5"/>
<name>A0A955L4F5_9BACT</name>
<protein>
    <submittedName>
        <fullName evidence="1">Uncharacterized protein</fullName>
    </submittedName>
</protein>
<accession>A0A955L4F5</accession>
<reference evidence="1" key="2">
    <citation type="journal article" date="2021" name="Microbiome">
        <title>Successional dynamics and alternative stable states in a saline activated sludge microbial community over 9 years.</title>
        <authorList>
            <person name="Wang Y."/>
            <person name="Ye J."/>
            <person name="Ju F."/>
            <person name="Liu L."/>
            <person name="Boyd J.A."/>
            <person name="Deng Y."/>
            <person name="Parks D.H."/>
            <person name="Jiang X."/>
            <person name="Yin X."/>
            <person name="Woodcroft B.J."/>
            <person name="Tyson G.W."/>
            <person name="Hugenholtz P."/>
            <person name="Polz M.F."/>
            <person name="Zhang T."/>
        </authorList>
    </citation>
    <scope>NUCLEOTIDE SEQUENCE</scope>
    <source>
        <strain evidence="1">HKST-UBA10</strain>
    </source>
</reference>
<organism evidence="1 2">
    <name type="scientific">Candidatus Dojkabacteria bacterium</name>
    <dbReference type="NCBI Taxonomy" id="2099670"/>
    <lineage>
        <taxon>Bacteria</taxon>
        <taxon>Candidatus Dojkabacteria</taxon>
    </lineage>
</organism>
<sequence length="134" mass="14631">MLKRNQVLIIILILVLAFLPLILLLLTKLISYPKVNGDPYSTTITGVSSVYAGEAGRCVGLKTSKVLNKVFSSGGLNENGEYVGNPTVELGIYDDLYGHYKGVMQIEPYRKTIGNAETVYCIGTNIIFYNPGPL</sequence>
<reference evidence="1" key="1">
    <citation type="submission" date="2020-04" db="EMBL/GenBank/DDBJ databases">
        <authorList>
            <person name="Zhang T."/>
        </authorList>
    </citation>
    <scope>NUCLEOTIDE SEQUENCE</scope>
    <source>
        <strain evidence="1">HKST-UBA10</strain>
    </source>
</reference>
<dbReference type="Proteomes" id="UP000782843">
    <property type="component" value="Unassembled WGS sequence"/>
</dbReference>
<comment type="caution">
    <text evidence="1">The sequence shown here is derived from an EMBL/GenBank/DDBJ whole genome shotgun (WGS) entry which is preliminary data.</text>
</comment>
<evidence type="ECO:0000313" key="1">
    <source>
        <dbReference type="EMBL" id="MCA9382704.1"/>
    </source>
</evidence>
<gene>
    <name evidence="1" type="ORF">KC660_04855</name>
</gene>
<evidence type="ECO:0000313" key="2">
    <source>
        <dbReference type="Proteomes" id="UP000782843"/>
    </source>
</evidence>